<organism evidence="10 11">
    <name type="scientific">Dehalobacterium formicoaceticum</name>
    <dbReference type="NCBI Taxonomy" id="51515"/>
    <lineage>
        <taxon>Bacteria</taxon>
        <taxon>Bacillati</taxon>
        <taxon>Bacillota</taxon>
        <taxon>Clostridia</taxon>
        <taxon>Eubacteriales</taxon>
        <taxon>Peptococcaceae</taxon>
        <taxon>Dehalobacterium</taxon>
    </lineage>
</organism>
<comment type="catalytic activity">
    <reaction evidence="1 9">
        <text>[(1-&gt;4)-alpha-D-glucosyl](n) + phosphate = [(1-&gt;4)-alpha-D-glucosyl](n-1) + alpha-D-glucose 1-phosphate</text>
        <dbReference type="Rhea" id="RHEA:41732"/>
        <dbReference type="Rhea" id="RHEA-COMP:9584"/>
        <dbReference type="Rhea" id="RHEA-COMP:9586"/>
        <dbReference type="ChEBI" id="CHEBI:15444"/>
        <dbReference type="ChEBI" id="CHEBI:43474"/>
        <dbReference type="ChEBI" id="CHEBI:58601"/>
        <dbReference type="EC" id="2.4.1.1"/>
    </reaction>
</comment>
<sequence length="827" mass="95157">MIWLKDSFKKAYVEKFIEIQGSMPNTGTSWEKYRALVVLIKEKMKISQAAESMNDSSPDQEKQVYYFSLEFLIGKLLSYYLINLGIKDVVQEGLEELGIDLEDLIAEENDAALGNGGLGRLSACYLDSMAFLGIPGQGNGIRYKYGLFQQKIVNGFQVELPDNWLKNEYPWEMRKSDNTVVVKFKGHVRTESIKGKLTFFHEDYEPVLAVPYDIPMLGYGNLNRINNLRLWSAEPIKDDLDWVSFNQGDYSKAVAYRSEVEAISYILYPEDSSHAGRELRLRQEYFFTAAGLSTIIRYFKKKNNSFSGFARKVAIHINDTHPALCVPELMRIFMDEEDLGWDEAWNITVNTISFTNHTILPEALEKWPVEIMKSQCPRIYMIIEEIDRRYREEMHHMHPEKRDLIEHTAIIRDGQIHMAHLAVIGSNSVNGVAELHTKILKTQVLKDFYTIYPYKFNNKTNGVSHRRFLLEANPDLSRLISESIGEDWIRQSESLEKLLPYTSDTAFLEKLADVKYHNKCRLANYINDKMNIQVDPSSIFDIQVKRIHAYKRQLLNILKIMDLYNRWREDPSMDIYPTTFIFGGKVAPGYQYAKSIIKLITTMAQRINTDPALGGKMKVIFLENFNVSLAEMIYPAADISEQISTASQEASGTGNMKFMLNGAITLGTLDGANVEIRRAVGDENIAIFGLKANEVMNYYQWGGYKSWEEYQNFPRLKRVVDQLVDGSLGSSNEFAGIYESLLRDNDQYFVLKDFRSYTDTWQKVNLWYQHKLSWASSCLVNIGKGGVFSSDRAIKEYADDIWHVPYQNEIPGPQEQSGINQIKHAYK</sequence>
<dbReference type="PANTHER" id="PTHR11468:SF3">
    <property type="entry name" value="GLYCOGEN PHOSPHORYLASE, LIVER FORM"/>
    <property type="match status" value="1"/>
</dbReference>
<evidence type="ECO:0000256" key="2">
    <source>
        <dbReference type="ARBA" id="ARBA00001933"/>
    </source>
</evidence>
<dbReference type="Proteomes" id="UP001524944">
    <property type="component" value="Unassembled WGS sequence"/>
</dbReference>
<accession>A0ABT1Y3B1</accession>
<evidence type="ECO:0000313" key="10">
    <source>
        <dbReference type="EMBL" id="MCR6545357.1"/>
    </source>
</evidence>
<keyword evidence="7 9" id="KW-0119">Carbohydrate metabolism</keyword>
<dbReference type="CDD" id="cd04300">
    <property type="entry name" value="GT35_Glycogen_Phosphorylase"/>
    <property type="match status" value="1"/>
</dbReference>
<dbReference type="InterPro" id="IPR000811">
    <property type="entry name" value="Glyco_trans_35"/>
</dbReference>
<evidence type="ECO:0000256" key="3">
    <source>
        <dbReference type="ARBA" id="ARBA00006047"/>
    </source>
</evidence>
<reference evidence="10 11" key="1">
    <citation type="submission" date="2022-08" db="EMBL/GenBank/DDBJ databases">
        <title>Proteogenomics of the novel Dehalobacterium formicoaceticum strain EZ94 highlights a key role of methyltransferases during anaerobic dichloromethane degradation.</title>
        <authorList>
            <person name="Wasmund K."/>
        </authorList>
    </citation>
    <scope>NUCLEOTIDE SEQUENCE [LARGE SCALE GENOMIC DNA]</scope>
    <source>
        <strain evidence="10 11">EZ94</strain>
    </source>
</reference>
<evidence type="ECO:0000256" key="4">
    <source>
        <dbReference type="ARBA" id="ARBA00022676"/>
    </source>
</evidence>
<evidence type="ECO:0000256" key="8">
    <source>
        <dbReference type="ARBA" id="ARBA00025174"/>
    </source>
</evidence>
<dbReference type="Pfam" id="PF00343">
    <property type="entry name" value="Phosphorylase"/>
    <property type="match status" value="1"/>
</dbReference>
<dbReference type="PIRSF" id="PIRSF000460">
    <property type="entry name" value="Pprylas_GlgP"/>
    <property type="match status" value="1"/>
</dbReference>
<keyword evidence="6 9" id="KW-0663">Pyridoxal phosphate</keyword>
<keyword evidence="5 9" id="KW-0808">Transferase</keyword>
<evidence type="ECO:0000256" key="7">
    <source>
        <dbReference type="ARBA" id="ARBA00023277"/>
    </source>
</evidence>
<evidence type="ECO:0000256" key="5">
    <source>
        <dbReference type="ARBA" id="ARBA00022679"/>
    </source>
</evidence>
<name>A0ABT1Y3B1_9FIRM</name>
<dbReference type="RefSeq" id="WP_257913028.1">
    <property type="nucleotide sequence ID" value="NZ_JANPWE010000003.1"/>
</dbReference>
<evidence type="ECO:0000256" key="1">
    <source>
        <dbReference type="ARBA" id="ARBA00001275"/>
    </source>
</evidence>
<comment type="function">
    <text evidence="9">Allosteric enzyme that catalyzes the rate-limiting step in glycogen catabolism, the phosphorolytic cleavage of glycogen to produce glucose-1-phosphate, and plays a central role in maintaining cellular and organismal glucose homeostasis.</text>
</comment>
<dbReference type="PROSITE" id="PS00102">
    <property type="entry name" value="PHOSPHORYLASE"/>
    <property type="match status" value="1"/>
</dbReference>
<dbReference type="InterPro" id="IPR011833">
    <property type="entry name" value="Glycg_phsphrylas"/>
</dbReference>
<dbReference type="Gene3D" id="3.40.50.2000">
    <property type="entry name" value="Glycogen Phosphorylase B"/>
    <property type="match status" value="2"/>
</dbReference>
<gene>
    <name evidence="10" type="ORF">NVS47_07480</name>
</gene>
<keyword evidence="11" id="KW-1185">Reference proteome</keyword>
<evidence type="ECO:0000256" key="9">
    <source>
        <dbReference type="RuleBase" id="RU000587"/>
    </source>
</evidence>
<comment type="caution">
    <text evidence="10">The sequence shown here is derived from an EMBL/GenBank/DDBJ whole genome shotgun (WGS) entry which is preliminary data.</text>
</comment>
<dbReference type="SUPFAM" id="SSF53756">
    <property type="entry name" value="UDP-Glycosyltransferase/glycogen phosphorylase"/>
    <property type="match status" value="1"/>
</dbReference>
<dbReference type="NCBIfam" id="TIGR02093">
    <property type="entry name" value="P_ylase"/>
    <property type="match status" value="1"/>
</dbReference>
<evidence type="ECO:0000313" key="11">
    <source>
        <dbReference type="Proteomes" id="UP001524944"/>
    </source>
</evidence>
<proteinExistence type="inferred from homology"/>
<comment type="cofactor">
    <cofactor evidence="2 9">
        <name>pyridoxal 5'-phosphate</name>
        <dbReference type="ChEBI" id="CHEBI:597326"/>
    </cofactor>
</comment>
<dbReference type="PANTHER" id="PTHR11468">
    <property type="entry name" value="GLYCOGEN PHOSPHORYLASE"/>
    <property type="match status" value="1"/>
</dbReference>
<comment type="similarity">
    <text evidence="3 9">Belongs to the glycogen phosphorylase family.</text>
</comment>
<keyword evidence="4 9" id="KW-0328">Glycosyltransferase</keyword>
<protein>
    <recommendedName>
        <fullName evidence="9">Alpha-1,4 glucan phosphorylase</fullName>
        <ecNumber evidence="9">2.4.1.1</ecNumber>
    </recommendedName>
</protein>
<dbReference type="EMBL" id="JANPWE010000003">
    <property type="protein sequence ID" value="MCR6545357.1"/>
    <property type="molecule type" value="Genomic_DNA"/>
</dbReference>
<comment type="function">
    <text evidence="8">Phosphorylase is an important allosteric enzyme in carbohydrate metabolism. Enzymes from different sources differ in their regulatory mechanisms and in their natural substrates. However, all known phosphorylases share catalytic and structural properties.</text>
</comment>
<evidence type="ECO:0000256" key="6">
    <source>
        <dbReference type="ARBA" id="ARBA00022898"/>
    </source>
</evidence>
<dbReference type="EC" id="2.4.1.1" evidence="9"/>
<dbReference type="InterPro" id="IPR035090">
    <property type="entry name" value="Pyridoxal_P_attach_site"/>
</dbReference>